<feature type="transmembrane region" description="Helical" evidence="1">
    <location>
        <begin position="81"/>
        <end position="100"/>
    </location>
</feature>
<accession>A0A816CIE1</accession>
<reference evidence="3" key="1">
    <citation type="submission" date="2021-02" db="EMBL/GenBank/DDBJ databases">
        <authorList>
            <person name="Nowell W R."/>
        </authorList>
    </citation>
    <scope>NUCLEOTIDE SEQUENCE</scope>
</reference>
<dbReference type="AlphaFoldDB" id="A0A816CIE1"/>
<proteinExistence type="predicted"/>
<evidence type="ECO:0000259" key="2">
    <source>
        <dbReference type="Pfam" id="PF04982"/>
    </source>
</evidence>
<dbReference type="PANTHER" id="PTHR33741:SF5">
    <property type="entry name" value="TRANSMEMBRANE PROTEIN DDB_G0269096-RELATED"/>
    <property type="match status" value="1"/>
</dbReference>
<gene>
    <name evidence="3" type="ORF">XAT740_LOCUS50625</name>
</gene>
<dbReference type="EMBL" id="CAJNOR010007820">
    <property type="protein sequence ID" value="CAF1623831.1"/>
    <property type="molecule type" value="Genomic_DNA"/>
</dbReference>
<dbReference type="Proteomes" id="UP000663828">
    <property type="component" value="Unassembled WGS sequence"/>
</dbReference>
<feature type="transmembrane region" description="Helical" evidence="1">
    <location>
        <begin position="107"/>
        <end position="125"/>
    </location>
</feature>
<keyword evidence="1" id="KW-0812">Transmembrane</keyword>
<organism evidence="3 4">
    <name type="scientific">Adineta ricciae</name>
    <name type="common">Rotifer</name>
    <dbReference type="NCBI Taxonomy" id="249248"/>
    <lineage>
        <taxon>Eukaryota</taxon>
        <taxon>Metazoa</taxon>
        <taxon>Spiralia</taxon>
        <taxon>Gnathifera</taxon>
        <taxon>Rotifera</taxon>
        <taxon>Eurotatoria</taxon>
        <taxon>Bdelloidea</taxon>
        <taxon>Adinetida</taxon>
        <taxon>Adinetidae</taxon>
        <taxon>Adineta</taxon>
    </lineage>
</organism>
<evidence type="ECO:0000256" key="1">
    <source>
        <dbReference type="SAM" id="Phobius"/>
    </source>
</evidence>
<feature type="transmembrane region" description="Helical" evidence="1">
    <location>
        <begin position="161"/>
        <end position="177"/>
    </location>
</feature>
<feature type="transmembrane region" description="Helical" evidence="1">
    <location>
        <begin position="197"/>
        <end position="224"/>
    </location>
</feature>
<comment type="caution">
    <text evidence="3">The sequence shown here is derived from an EMBL/GenBank/DDBJ whole genome shotgun (WGS) entry which is preliminary data.</text>
</comment>
<dbReference type="InterPro" id="IPR058581">
    <property type="entry name" value="TM_HPP"/>
</dbReference>
<feature type="transmembrane region" description="Helical" evidence="1">
    <location>
        <begin position="137"/>
        <end position="154"/>
    </location>
</feature>
<dbReference type="PANTHER" id="PTHR33741">
    <property type="entry name" value="TRANSMEMBRANE PROTEIN DDB_G0269096-RELATED"/>
    <property type="match status" value="1"/>
</dbReference>
<evidence type="ECO:0000313" key="3">
    <source>
        <dbReference type="EMBL" id="CAF1623831.1"/>
    </source>
</evidence>
<keyword evidence="4" id="KW-1185">Reference proteome</keyword>
<evidence type="ECO:0000313" key="4">
    <source>
        <dbReference type="Proteomes" id="UP000663828"/>
    </source>
</evidence>
<sequence>MGSTNPSSPRLSVSNSIAVDITPPELIEVPPDVLSRIQDGEEKPTETTTMFRRCWIWLKIFIKKCHGLHEQRPKRLPWHEYVWSFLGAFLGIATVSLLHFRLLQKHELLFLIGSFGASAVLIFGAPRSPLAQPRSLIGGHVISAICGCVVRVAVDRFEHSIACALAVAIAIVVMQFTETTHPPGGASALLAVTTQPVLPGAHFLFIIMPVLTGSLAMLIIALIINNLAPKRTYPTFWW</sequence>
<dbReference type="InterPro" id="IPR007065">
    <property type="entry name" value="HPP"/>
</dbReference>
<dbReference type="Pfam" id="PF04982">
    <property type="entry name" value="TM_HPP"/>
    <property type="match status" value="1"/>
</dbReference>
<protein>
    <recommendedName>
        <fullName evidence="2">HPP transmembrane region domain-containing protein</fullName>
    </recommendedName>
</protein>
<keyword evidence="1" id="KW-1133">Transmembrane helix</keyword>
<name>A0A816CIE1_ADIRI</name>
<feature type="domain" description="HPP transmembrane region" evidence="2">
    <location>
        <begin position="74"/>
        <end position="234"/>
    </location>
</feature>
<keyword evidence="1" id="KW-0472">Membrane</keyword>